<dbReference type="OrthoDB" id="9814325at2"/>
<protein>
    <recommendedName>
        <fullName evidence="2">VWFA domain-containing protein</fullName>
    </recommendedName>
</protein>
<dbReference type="InterPro" id="IPR002035">
    <property type="entry name" value="VWF_A"/>
</dbReference>
<evidence type="ECO:0000256" key="1">
    <source>
        <dbReference type="SAM" id="Phobius"/>
    </source>
</evidence>
<gene>
    <name evidence="3" type="ORF">CVV68_10370</name>
</gene>
<dbReference type="PROSITE" id="PS50234">
    <property type="entry name" value="VWFA"/>
    <property type="match status" value="1"/>
</dbReference>
<proteinExistence type="predicted"/>
<accession>A0A2V5LYD4</accession>
<dbReference type="Gene3D" id="3.40.50.410">
    <property type="entry name" value="von Willebrand factor, type A domain"/>
    <property type="match status" value="1"/>
</dbReference>
<feature type="domain" description="VWFA" evidence="2">
    <location>
        <begin position="73"/>
        <end position="205"/>
    </location>
</feature>
<keyword evidence="4" id="KW-1185">Reference proteome</keyword>
<comment type="caution">
    <text evidence="3">The sequence shown here is derived from an EMBL/GenBank/DDBJ whole genome shotgun (WGS) entry which is preliminary data.</text>
</comment>
<evidence type="ECO:0000259" key="2">
    <source>
        <dbReference type="PROSITE" id="PS50234"/>
    </source>
</evidence>
<organism evidence="3 4">
    <name type="scientific">Arthrobacter livingstonensis</name>
    <dbReference type="NCBI Taxonomy" id="670078"/>
    <lineage>
        <taxon>Bacteria</taxon>
        <taxon>Bacillati</taxon>
        <taxon>Actinomycetota</taxon>
        <taxon>Actinomycetes</taxon>
        <taxon>Micrococcales</taxon>
        <taxon>Micrococcaceae</taxon>
        <taxon>Arthrobacter</taxon>
    </lineage>
</organism>
<dbReference type="EMBL" id="QJVD01000009">
    <property type="protein sequence ID" value="PYI67486.1"/>
    <property type="molecule type" value="Genomic_DNA"/>
</dbReference>
<dbReference type="AlphaFoldDB" id="A0A2V5LYD4"/>
<dbReference type="CDD" id="cd00198">
    <property type="entry name" value="vWFA"/>
    <property type="match status" value="1"/>
</dbReference>
<feature type="transmembrane region" description="Helical" evidence="1">
    <location>
        <begin position="6"/>
        <end position="27"/>
    </location>
</feature>
<evidence type="ECO:0000313" key="3">
    <source>
        <dbReference type="EMBL" id="PYI67486.1"/>
    </source>
</evidence>
<keyword evidence="1" id="KW-0812">Transmembrane</keyword>
<keyword evidence="1" id="KW-1133">Transmembrane helix</keyword>
<evidence type="ECO:0000313" key="4">
    <source>
        <dbReference type="Proteomes" id="UP000247832"/>
    </source>
</evidence>
<name>A0A2V5LYD4_9MICC</name>
<dbReference type="RefSeq" id="WP_110500925.1">
    <property type="nucleotide sequence ID" value="NZ_QJVD01000009.1"/>
</dbReference>
<dbReference type="SMART" id="SM00327">
    <property type="entry name" value="VWA"/>
    <property type="match status" value="1"/>
</dbReference>
<dbReference type="SUPFAM" id="SSF53300">
    <property type="entry name" value="vWA-like"/>
    <property type="match status" value="1"/>
</dbReference>
<dbReference type="Proteomes" id="UP000247832">
    <property type="component" value="Unassembled WGS sequence"/>
</dbReference>
<sequence>MTLLPILPAWLFWPVAALLACAAGSLLRKCPAGRGSGRAARRRFAVLVLLVLMAAARPGLAGGTVPAAATELNVFFVVDTTPSSAAEDYDGTQTRMAGITKDINAIATELAGARFSLLTFDSTATVALPLTTDATALRTAAEVLSPKTAQASQGSSVSSARGLLARQLAASGKAHPQRPRLVFYLGDGEQTAAAAPEPFKEGAGLIDGGAVLGYGTAAGGKMRDSTFGSGAPAPYILDRSTDGGQPAVSVIDEKQLRAIAGQLGVPYVHRVAPAGIGAALVDAAPRTAADRGGPEGVRPGRVELYWLPALAAFGVALWELASLMRSCRGLRPRKESAA</sequence>
<keyword evidence="1" id="KW-0472">Membrane</keyword>
<dbReference type="Pfam" id="PF13519">
    <property type="entry name" value="VWA_2"/>
    <property type="match status" value="1"/>
</dbReference>
<reference evidence="3 4" key="1">
    <citation type="submission" date="2018-05" db="EMBL/GenBank/DDBJ databases">
        <title>Genetic diversity of glacier-inhabiting Cryobacterium bacteria in China and description of Cryobacterium mengkeensis sp. nov. and Arthrobacter glacialis sp. nov.</title>
        <authorList>
            <person name="Liu Q."/>
            <person name="Xin Y.-H."/>
        </authorList>
    </citation>
    <scope>NUCLEOTIDE SEQUENCE [LARGE SCALE GENOMIC DNA]</scope>
    <source>
        <strain evidence="3 4">LI2</strain>
    </source>
</reference>
<dbReference type="InterPro" id="IPR036465">
    <property type="entry name" value="vWFA_dom_sf"/>
</dbReference>